<dbReference type="Gene3D" id="1.10.150.60">
    <property type="entry name" value="ARID DNA-binding domain"/>
    <property type="match status" value="1"/>
</dbReference>
<feature type="compositionally biased region" description="Basic and acidic residues" evidence="9">
    <location>
        <begin position="406"/>
        <end position="417"/>
    </location>
</feature>
<dbReference type="InterPro" id="IPR019787">
    <property type="entry name" value="Znf_PHD-finger"/>
</dbReference>
<dbReference type="CDD" id="cd16100">
    <property type="entry name" value="ARID"/>
    <property type="match status" value="1"/>
</dbReference>
<evidence type="ECO:0000259" key="13">
    <source>
        <dbReference type="PROSITE" id="PS51184"/>
    </source>
</evidence>
<keyword evidence="2" id="KW-0479">Metal-binding</keyword>
<dbReference type="InterPro" id="IPR001965">
    <property type="entry name" value="Znf_PHD"/>
</dbReference>
<dbReference type="InterPro" id="IPR036431">
    <property type="entry name" value="ARID_dom_sf"/>
</dbReference>
<evidence type="ECO:0000256" key="9">
    <source>
        <dbReference type="SAM" id="MobiDB-lite"/>
    </source>
</evidence>
<dbReference type="SMART" id="SM01014">
    <property type="entry name" value="ARID"/>
    <property type="match status" value="1"/>
</dbReference>
<feature type="domain" description="PHD-type" evidence="10">
    <location>
        <begin position="464"/>
        <end position="514"/>
    </location>
</feature>
<dbReference type="SUPFAM" id="SSF57903">
    <property type="entry name" value="FYVE/PHD zinc finger"/>
    <property type="match status" value="2"/>
</dbReference>
<accession>A0ABR4PII5</accession>
<evidence type="ECO:0000256" key="4">
    <source>
        <dbReference type="ARBA" id="ARBA00022771"/>
    </source>
</evidence>
<evidence type="ECO:0000256" key="2">
    <source>
        <dbReference type="ARBA" id="ARBA00022723"/>
    </source>
</evidence>
<dbReference type="PROSITE" id="PS01359">
    <property type="entry name" value="ZF_PHD_1"/>
    <property type="match status" value="2"/>
</dbReference>
<feature type="compositionally biased region" description="Polar residues" evidence="9">
    <location>
        <begin position="354"/>
        <end position="377"/>
    </location>
</feature>
<dbReference type="SMART" id="SM00558">
    <property type="entry name" value="JmjC"/>
    <property type="match status" value="1"/>
</dbReference>
<dbReference type="Pfam" id="PF00628">
    <property type="entry name" value="PHD"/>
    <property type="match status" value="2"/>
</dbReference>
<feature type="region of interest" description="Disordered" evidence="9">
    <location>
        <begin position="1717"/>
        <end position="1758"/>
    </location>
</feature>
<feature type="domain" description="JmjN" evidence="12">
    <location>
        <begin position="73"/>
        <end position="114"/>
    </location>
</feature>
<dbReference type="Pfam" id="PF01388">
    <property type="entry name" value="ARID"/>
    <property type="match status" value="1"/>
</dbReference>
<gene>
    <name evidence="14" type="ORF">PVAG01_04851</name>
</gene>
<feature type="region of interest" description="Disordered" evidence="9">
    <location>
        <begin position="1487"/>
        <end position="1508"/>
    </location>
</feature>
<dbReference type="Pfam" id="PF02373">
    <property type="entry name" value="JmjC"/>
    <property type="match status" value="1"/>
</dbReference>
<evidence type="ECO:0000259" key="11">
    <source>
        <dbReference type="PROSITE" id="PS51011"/>
    </source>
</evidence>
<dbReference type="InterPro" id="IPR003349">
    <property type="entry name" value="JmjN"/>
</dbReference>
<comment type="subcellular location">
    <subcellularLocation>
        <location evidence="1">Nucleus</location>
    </subcellularLocation>
</comment>
<keyword evidence="6" id="KW-0408">Iron</keyword>
<feature type="region of interest" description="Disordered" evidence="9">
    <location>
        <begin position="244"/>
        <end position="276"/>
    </location>
</feature>
<evidence type="ECO:0000259" key="10">
    <source>
        <dbReference type="PROSITE" id="PS50016"/>
    </source>
</evidence>
<feature type="region of interest" description="Disordered" evidence="9">
    <location>
        <begin position="1539"/>
        <end position="1614"/>
    </location>
</feature>
<feature type="domain" description="ARID" evidence="11">
    <location>
        <begin position="138"/>
        <end position="231"/>
    </location>
</feature>
<feature type="region of interest" description="Disordered" evidence="9">
    <location>
        <begin position="296"/>
        <end position="319"/>
    </location>
</feature>
<feature type="compositionally biased region" description="Acidic residues" evidence="9">
    <location>
        <begin position="1737"/>
        <end position="1758"/>
    </location>
</feature>
<dbReference type="CDD" id="cd15519">
    <property type="entry name" value="PHD1_Lid2p_like"/>
    <property type="match status" value="1"/>
</dbReference>
<feature type="compositionally biased region" description="Polar residues" evidence="9">
    <location>
        <begin position="384"/>
        <end position="399"/>
    </location>
</feature>
<evidence type="ECO:0000256" key="7">
    <source>
        <dbReference type="ARBA" id="ARBA00023242"/>
    </source>
</evidence>
<name>A0ABR4PII5_9HELO</name>
<dbReference type="PROSITE" id="PS51183">
    <property type="entry name" value="JMJN"/>
    <property type="match status" value="1"/>
</dbReference>
<feature type="region of interest" description="Disordered" evidence="9">
    <location>
        <begin position="1306"/>
        <end position="1332"/>
    </location>
</feature>
<dbReference type="Proteomes" id="UP001629113">
    <property type="component" value="Unassembled WGS sequence"/>
</dbReference>
<protein>
    <submittedName>
        <fullName evidence="14">PLU-1-like protein</fullName>
    </submittedName>
</protein>
<feature type="compositionally biased region" description="Polar residues" evidence="9">
    <location>
        <begin position="1550"/>
        <end position="1575"/>
    </location>
</feature>
<evidence type="ECO:0000256" key="3">
    <source>
        <dbReference type="ARBA" id="ARBA00022737"/>
    </source>
</evidence>
<proteinExistence type="predicted"/>
<dbReference type="InterPro" id="IPR004198">
    <property type="entry name" value="Znf_C5HC2"/>
</dbReference>
<feature type="region of interest" description="Disordered" evidence="9">
    <location>
        <begin position="343"/>
        <end position="439"/>
    </location>
</feature>
<dbReference type="InterPro" id="IPR013083">
    <property type="entry name" value="Znf_RING/FYVE/PHD"/>
</dbReference>
<dbReference type="SMART" id="SM00545">
    <property type="entry name" value="JmjN"/>
    <property type="match status" value="1"/>
</dbReference>
<dbReference type="InterPro" id="IPR011011">
    <property type="entry name" value="Znf_FYVE_PHD"/>
</dbReference>
<dbReference type="InterPro" id="IPR003347">
    <property type="entry name" value="JmjC_dom"/>
</dbReference>
<dbReference type="InterPro" id="IPR001606">
    <property type="entry name" value="ARID_dom"/>
</dbReference>
<evidence type="ECO:0000256" key="1">
    <source>
        <dbReference type="ARBA" id="ARBA00004123"/>
    </source>
</evidence>
<dbReference type="SMART" id="SM00501">
    <property type="entry name" value="BRIGHT"/>
    <property type="match status" value="1"/>
</dbReference>
<dbReference type="PANTHER" id="PTHR10694:SF33">
    <property type="entry name" value="LYSINE-SPECIFIC DEMETHYLASE 5"/>
    <property type="match status" value="1"/>
</dbReference>
<dbReference type="SUPFAM" id="SSF46774">
    <property type="entry name" value="ARID-like"/>
    <property type="match status" value="1"/>
</dbReference>
<dbReference type="PROSITE" id="PS50016">
    <property type="entry name" value="ZF_PHD_2"/>
    <property type="match status" value="2"/>
</dbReference>
<evidence type="ECO:0000256" key="6">
    <source>
        <dbReference type="ARBA" id="ARBA00023004"/>
    </source>
</evidence>
<evidence type="ECO:0000313" key="15">
    <source>
        <dbReference type="Proteomes" id="UP001629113"/>
    </source>
</evidence>
<feature type="compositionally biased region" description="Polar residues" evidence="9">
    <location>
        <begin position="1"/>
        <end position="12"/>
    </location>
</feature>
<feature type="region of interest" description="Disordered" evidence="9">
    <location>
        <begin position="1"/>
        <end position="33"/>
    </location>
</feature>
<feature type="domain" description="JmjC" evidence="13">
    <location>
        <begin position="606"/>
        <end position="772"/>
    </location>
</feature>
<feature type="domain" description="PHD-type" evidence="10">
    <location>
        <begin position="1343"/>
        <end position="1392"/>
    </location>
</feature>
<dbReference type="CDD" id="cd15518">
    <property type="entry name" value="PHD_Ecm5p_Lid2p_like"/>
    <property type="match status" value="1"/>
</dbReference>
<evidence type="ECO:0000256" key="5">
    <source>
        <dbReference type="ARBA" id="ARBA00022833"/>
    </source>
</evidence>
<dbReference type="InterPro" id="IPR019786">
    <property type="entry name" value="Zinc_finger_PHD-type_CS"/>
</dbReference>
<keyword evidence="4 8" id="KW-0863">Zinc-finger</keyword>
<feature type="region of interest" description="Disordered" evidence="9">
    <location>
        <begin position="444"/>
        <end position="463"/>
    </location>
</feature>
<evidence type="ECO:0000313" key="14">
    <source>
        <dbReference type="EMBL" id="KAL3423104.1"/>
    </source>
</evidence>
<evidence type="ECO:0000259" key="12">
    <source>
        <dbReference type="PROSITE" id="PS51183"/>
    </source>
</evidence>
<keyword evidence="7" id="KW-0539">Nucleus</keyword>
<dbReference type="Pfam" id="PF02928">
    <property type="entry name" value="zf-C5HC2"/>
    <property type="match status" value="1"/>
</dbReference>
<keyword evidence="5" id="KW-0862">Zinc</keyword>
<dbReference type="Pfam" id="PF08429">
    <property type="entry name" value="PLU-1"/>
    <property type="match status" value="1"/>
</dbReference>
<dbReference type="Gene3D" id="3.30.40.10">
    <property type="entry name" value="Zinc/RING finger domain, C3HC4 (zinc finger)"/>
    <property type="match status" value="2"/>
</dbReference>
<dbReference type="PROSITE" id="PS51184">
    <property type="entry name" value="JMJC"/>
    <property type="match status" value="1"/>
</dbReference>
<dbReference type="EMBL" id="JBFCZG010000004">
    <property type="protein sequence ID" value="KAL3423104.1"/>
    <property type="molecule type" value="Genomic_DNA"/>
</dbReference>
<reference evidence="14 15" key="1">
    <citation type="submission" date="2024-06" db="EMBL/GenBank/DDBJ databases">
        <title>Complete genome of Phlyctema vagabunda strain 19-DSS-EL-015.</title>
        <authorList>
            <person name="Fiorenzani C."/>
        </authorList>
    </citation>
    <scope>NUCLEOTIDE SEQUENCE [LARGE SCALE GENOMIC DNA]</scope>
    <source>
        <strain evidence="14 15">19-DSS-EL-015</strain>
    </source>
</reference>
<organism evidence="14 15">
    <name type="scientific">Phlyctema vagabunda</name>
    <dbReference type="NCBI Taxonomy" id="108571"/>
    <lineage>
        <taxon>Eukaryota</taxon>
        <taxon>Fungi</taxon>
        <taxon>Dikarya</taxon>
        <taxon>Ascomycota</taxon>
        <taxon>Pezizomycotina</taxon>
        <taxon>Leotiomycetes</taxon>
        <taxon>Helotiales</taxon>
        <taxon>Dermateaceae</taxon>
        <taxon>Phlyctema</taxon>
    </lineage>
</organism>
<comment type="caution">
    <text evidence="14">The sequence shown here is derived from an EMBL/GenBank/DDBJ whole genome shotgun (WGS) entry which is preliminary data.</text>
</comment>
<keyword evidence="3" id="KW-0677">Repeat</keyword>
<feature type="compositionally biased region" description="Polar residues" evidence="9">
    <location>
        <begin position="1597"/>
        <end position="1608"/>
    </location>
</feature>
<dbReference type="PANTHER" id="PTHR10694">
    <property type="entry name" value="LYSINE-SPECIFIC DEMETHYLASE"/>
    <property type="match status" value="1"/>
</dbReference>
<evidence type="ECO:0000256" key="8">
    <source>
        <dbReference type="PROSITE-ProRule" id="PRU00146"/>
    </source>
</evidence>
<keyword evidence="15" id="KW-1185">Reference proteome</keyword>
<dbReference type="SUPFAM" id="SSF51197">
    <property type="entry name" value="Clavaminate synthase-like"/>
    <property type="match status" value="1"/>
</dbReference>
<dbReference type="Gene3D" id="2.60.120.650">
    <property type="entry name" value="Cupin"/>
    <property type="match status" value="1"/>
</dbReference>
<dbReference type="InterPro" id="IPR013637">
    <property type="entry name" value="Lys_sp_deMease-like_dom"/>
</dbReference>
<dbReference type="PROSITE" id="PS51011">
    <property type="entry name" value="ARID"/>
    <property type="match status" value="1"/>
</dbReference>
<sequence length="1758" mass="198687">MRASPASGTNAHAPSGRAKHATNGNTHNPAAAPLPLSALYSAPMDLRSVERRGTPTASREAIKRIRPHGLLEAPTYKPTEAEFKDPYEYIKSIAPEASQFGICKIIPPDSWQPDFVVDTERFHFRTRKQELNQVEGGTRANLAYLDQLVKFHKQHGTNLNRFPSVDKRPLDLYKLKKSVEARGGFEKVCKLKKWAEIGRDLGYSGKIMSSLSTSLKNSYQRWLFPFEQYLAVAKPGVHQQLEFEYGGPLTPSPANSPIKKSHQHTPSSLKSGSPAMRASDALNDRVKDEFENNVMRKFPTLDAPTQAPKPAPARAPTTSGFTAVNAGGFTPVNATVNAVHTPVSINRRDREESSFSATATPTRRQVDTPMSSTSAKNTPDYRPSTLSQSAGVNGFTTNPLLKRQKSHESLDSRRDSQPPEESENGGRRSKRLKKDTVPTVAGSHMTLFRPQPPRIPGDGTAAPGEKCEICGKKDNKDKFLICDGCEYGYHMFCLDPPVTQKLDFDWYCPRCLVGDGQFGFDDGGIYSLKQFQEKAANFKDGYFQNKMPFDPVLNCPRPVTEDDVEREFWRLVSSIEETVEVEYGADIHSTTHGSGFPTIEKNPQDPYATNPWNLNIMPLHGESLFKHVKREISGMTVPWLYVGMVFSTFCWHNEDHYAYSANYQHFGATKTWYGVPGADAEKFETAMRETVPELFETQPDLLFQLVTLSTPEDLKKADVKIYALDQRAGQFVITFPQAYHAGFNHGFNFNEAVNFAPRDWEPFGDSGVERLQQFRRQPCFSHDELLWTAAEGAATGGFTIQTAKWLAPALDRLRDREVLQRKALIDKHRENGHKPGDQDLPCVITDAIEGAGPRCHISHETDESDVLEDEYTCTYCKAYAYLSRFRCNTSGKVMCLLHAGSYECCKMPEGQRYAGNNHTLHYRHTEETISTTCQRVTDKANLPEQWEEKVEKTLEDEATPALKTLRTLLNEGERIPYDLPSLPVLKTFVERCNEWVDEATNYIVRKQQNRRKNEKAWRKGSKAAELEEKEREHRKVENVMKLLKEADKIGFDCPEITQLRERAEAIEKFQRDAAKAIESVVLRSTQEFEDLLETGRGFNVDMPEIEKLDKLMQQMKWNDRARENRGKFLTLDEVGELIEEGIKLQIPDYNDYLNYYREQKAAGTAWEVKAKELMNAEMVHYPQLEALSAQAQASALPVSSETLAAVDQILNKQREAHKQIISLVEGTREEDYSKRPKYHEVRETMERLTELNSKPNGTLDLEKEQKRHEDWMRKGKKLFGKANAPLHILKTHMEYVLERNSDCFDTNQDKPRVPAEPQSREQSPVPVDPDAKLHSWEDPRFREVFCICRKVEAGMMIECELCHEWYHGKCLKIARGKVKDDDKYTCPICDWRIRIPRDAARPKLEDLQSWQDEIQNLPFQPDEEEILGQIIDQAQNFRTHISPFCNPLMATADESETQRFYLRKIEGAEILLAYETNFFRQELHKWSPVAPEPPPILEASKSTRKPRPTKLQKLMAQHGVDDPNALPQSLRTKAHYFSLKRKPSESSSSNPTPQQLQPRDQLGRSDSGTPTSQTFPAHGHPPHPSFSFAPNAEPHFSMSSGPSPQNASPAFAPHAYLHGVPGGVNLGMQSPGYSANSPPGRPPMYKEGTFASLDNTLNRSPLDSPGLNGAFVMGAEGRNPSLVDPSLDPPLVSGPVGPTERDYERILENQASAMNKPIGAMWKDMDSESGDRGRDIENDERAEDEAMSLFFDDQENSG</sequence>
<dbReference type="SMART" id="SM00249">
    <property type="entry name" value="PHD"/>
    <property type="match status" value="2"/>
</dbReference>
<dbReference type="Pfam" id="PF02375">
    <property type="entry name" value="JmjN"/>
    <property type="match status" value="1"/>
</dbReference>
<feature type="compositionally biased region" description="Basic and acidic residues" evidence="9">
    <location>
        <begin position="1723"/>
        <end position="1736"/>
    </location>
</feature>